<feature type="transmembrane region" description="Helical" evidence="6">
    <location>
        <begin position="382"/>
        <end position="402"/>
    </location>
</feature>
<evidence type="ECO:0000313" key="8">
    <source>
        <dbReference type="EMBL" id="MCZ4280865.1"/>
    </source>
</evidence>
<dbReference type="InterPro" id="IPR002123">
    <property type="entry name" value="Plipid/glycerol_acylTrfase"/>
</dbReference>
<dbReference type="NCBIfam" id="NF005291">
    <property type="entry name" value="PRK06814.1"/>
    <property type="match status" value="1"/>
</dbReference>
<dbReference type="Pfam" id="PF01553">
    <property type="entry name" value="Acyltransferase"/>
    <property type="match status" value="1"/>
</dbReference>
<evidence type="ECO:0000256" key="6">
    <source>
        <dbReference type="SAM" id="Phobius"/>
    </source>
</evidence>
<dbReference type="InterPro" id="IPR036259">
    <property type="entry name" value="MFS_trans_sf"/>
</dbReference>
<dbReference type="RefSeq" id="WP_269423036.1">
    <property type="nucleotide sequence ID" value="NZ_JAPWGY010000002.1"/>
</dbReference>
<dbReference type="CDD" id="cd07989">
    <property type="entry name" value="LPLAT_AGPAT-like"/>
    <property type="match status" value="1"/>
</dbReference>
<keyword evidence="9" id="KW-1185">Reference proteome</keyword>
<evidence type="ECO:0000256" key="2">
    <source>
        <dbReference type="ARBA" id="ARBA00022598"/>
    </source>
</evidence>
<sequence length="1143" mass="125147">MSQENNNLLHLLKSRRFLPLFLTQALGALNDNVFKNALVILITYQVAANTDTNAQVMVTLAAGLFILPFFLFSAFAGQLADKYEKSRLIRIIKLCEIPIMGLAAVGFITEAPNYLMLVLFLMGSQSTFFGPLKYGILPDHMEEQELIGANGLIEAGTFLSILIGTIIGGIVILFDNGSVVISGLIISLAIIGAITSYGIPKAKAGVPDLKINPNFVGETWNLIKHSAGNRPVFLSILGISWFWLIGATFLTQFPNFAKVVIGGDEYIVTLFLTVFSVGIAIGSLLCNKLLKGEISARYVPFGAIGLSLFTFDLFAASSGIAPAHTALIGLEEFFTSPMRLRVLVDLLLISISGGIYIVPLYAILQSESQESHRARNVASNNILNSLFMVASAIVTLGLFSMGVNIPQVFLIIGLLNLPIVFYICTLLPEAPMKLLFRILLKLCFRVEVKGIENMDDLGPKAVIVVNHVSFLDGILLASFLPGRSTFAIDTHVAQRWWVKPFLAVVDAYPIDPTNPMATKTMIRVVKDGKRCVIFPEGRITVTGGMMKIYEGPGMIADHADAPLLPVHIEGAQYSTFSRLKGKVRRRWFPKITITVHPPRRITVDQEVKGRDRRAAIGRELHDIMSETAFVSSHLSGGLFNALLDARDIHGGDCKVVEDVERRPLNYDRLIAASFVLGKKFASFTSHQEIVGLLLPNSCATTAAFFALQSQGRIAAMLNFTMGEKNLLSCCSTGKIKTIITSRRFIELGRLDQLAEALETRCKLVYLEDIKQEVTLLDKLTGAIKGTFARLVHRKLAPSFDDAAVVLFTSGSEGVPKGVMLSHGNLLSNRHQLASVIDFNSTDTVFNALPVFHSFGLTGGLILPVLSGIKSFLYPSPLHYRIVPALVYDCNATIIFGTDTFLSGYARVAHPYDFYSIRYIFAGAEKVKESTRKTWADKFGLRILEGYGATETSPVLSTNTPLQFKAGTVGRFLPGLEIRLEEVPGITDGRRLFVKGPNIMKGYLRSDAPGELQPPEDGWYDTGDIVALDEDDFISIKGRAKRFAKIAGEMVSLTAAEDLASKIWPGFQHAVITRPDARKGEQLILATDCPKATRSILLAMAQEQGISELMIPREVEILDKLPVLGTGKTDYQSLQQQLVSETAS</sequence>
<feature type="transmembrane region" description="Helical" evidence="6">
    <location>
        <begin position="56"/>
        <end position="76"/>
    </location>
</feature>
<evidence type="ECO:0000256" key="5">
    <source>
        <dbReference type="ARBA" id="ARBA00023136"/>
    </source>
</evidence>
<evidence type="ECO:0000256" key="3">
    <source>
        <dbReference type="ARBA" id="ARBA00022692"/>
    </source>
</evidence>
<dbReference type="Proteomes" id="UP001069802">
    <property type="component" value="Unassembled WGS sequence"/>
</dbReference>
<dbReference type="SUPFAM" id="SSF103473">
    <property type="entry name" value="MFS general substrate transporter"/>
    <property type="match status" value="1"/>
</dbReference>
<evidence type="ECO:0000256" key="4">
    <source>
        <dbReference type="ARBA" id="ARBA00022989"/>
    </source>
</evidence>
<dbReference type="PROSITE" id="PS00455">
    <property type="entry name" value="AMP_BINDING"/>
    <property type="match status" value="1"/>
</dbReference>
<feature type="transmembrane region" description="Helical" evidence="6">
    <location>
        <begin position="114"/>
        <end position="132"/>
    </location>
</feature>
<feature type="transmembrane region" description="Helical" evidence="6">
    <location>
        <begin position="266"/>
        <end position="286"/>
    </location>
</feature>
<dbReference type="InterPro" id="IPR042099">
    <property type="entry name" value="ANL_N_sf"/>
</dbReference>
<feature type="transmembrane region" description="Helical" evidence="6">
    <location>
        <begin position="340"/>
        <end position="362"/>
    </location>
</feature>
<feature type="transmembrane region" description="Helical" evidence="6">
    <location>
        <begin position="88"/>
        <end position="108"/>
    </location>
</feature>
<dbReference type="PANTHER" id="PTHR43201">
    <property type="entry name" value="ACYL-COA SYNTHETASE"/>
    <property type="match status" value="1"/>
</dbReference>
<feature type="domain" description="Phospholipid/glycerol acyltransferase" evidence="7">
    <location>
        <begin position="461"/>
        <end position="571"/>
    </location>
</feature>
<comment type="caution">
    <text evidence="8">The sequence shown here is derived from an EMBL/GenBank/DDBJ whole genome shotgun (WGS) entry which is preliminary data.</text>
</comment>
<dbReference type="Gene3D" id="1.20.1250.20">
    <property type="entry name" value="MFS general substrate transporter like domains"/>
    <property type="match status" value="1"/>
</dbReference>
<dbReference type="Gene3D" id="3.30.300.30">
    <property type="match status" value="1"/>
</dbReference>
<feature type="transmembrane region" description="Helical" evidence="6">
    <location>
        <begin position="232"/>
        <end position="254"/>
    </location>
</feature>
<dbReference type="CDD" id="cd06173">
    <property type="entry name" value="MFS_MefA_like"/>
    <property type="match status" value="1"/>
</dbReference>
<organism evidence="8 9">
    <name type="scientific">Kiloniella laminariae</name>
    <dbReference type="NCBI Taxonomy" id="454162"/>
    <lineage>
        <taxon>Bacteria</taxon>
        <taxon>Pseudomonadati</taxon>
        <taxon>Pseudomonadota</taxon>
        <taxon>Alphaproteobacteria</taxon>
        <taxon>Rhodospirillales</taxon>
        <taxon>Kiloniellaceae</taxon>
        <taxon>Kiloniella</taxon>
    </lineage>
</organism>
<comment type="similarity">
    <text evidence="1">Belongs to the ATP-dependent AMP-binding enzyme family.</text>
</comment>
<dbReference type="Gene3D" id="3.40.50.12780">
    <property type="entry name" value="N-terminal domain of ligase-like"/>
    <property type="match status" value="1"/>
</dbReference>
<dbReference type="Pfam" id="PF07690">
    <property type="entry name" value="MFS_1"/>
    <property type="match status" value="1"/>
</dbReference>
<dbReference type="EMBL" id="JAPWGY010000002">
    <property type="protein sequence ID" value="MCZ4280865.1"/>
    <property type="molecule type" value="Genomic_DNA"/>
</dbReference>
<evidence type="ECO:0000259" key="7">
    <source>
        <dbReference type="SMART" id="SM00563"/>
    </source>
</evidence>
<evidence type="ECO:0000256" key="1">
    <source>
        <dbReference type="ARBA" id="ARBA00006432"/>
    </source>
</evidence>
<keyword evidence="5 6" id="KW-0472">Membrane</keyword>
<gene>
    <name evidence="8" type="ORF">O4H49_08765</name>
</gene>
<keyword evidence="3 6" id="KW-0812">Transmembrane</keyword>
<dbReference type="InterPro" id="IPR011701">
    <property type="entry name" value="MFS"/>
</dbReference>
<dbReference type="PANTHER" id="PTHR43201:SF5">
    <property type="entry name" value="MEDIUM-CHAIN ACYL-COA LIGASE ACSF2, MITOCHONDRIAL"/>
    <property type="match status" value="1"/>
</dbReference>
<protein>
    <submittedName>
        <fullName evidence="8">Acyl-[ACP]--phospholipid O-acyltransferase</fullName>
    </submittedName>
</protein>
<name>A0ABT4LIE2_9PROT</name>
<feature type="transmembrane region" description="Helical" evidence="6">
    <location>
        <begin position="180"/>
        <end position="200"/>
    </location>
</feature>
<dbReference type="SUPFAM" id="SSF69593">
    <property type="entry name" value="Glycerol-3-phosphate (1)-acyltransferase"/>
    <property type="match status" value="1"/>
</dbReference>
<dbReference type="SMART" id="SM00563">
    <property type="entry name" value="PlsC"/>
    <property type="match status" value="1"/>
</dbReference>
<dbReference type="SUPFAM" id="SSF56801">
    <property type="entry name" value="Acetyl-CoA synthetase-like"/>
    <property type="match status" value="1"/>
</dbReference>
<accession>A0ABT4LIE2</accession>
<dbReference type="InterPro" id="IPR000873">
    <property type="entry name" value="AMP-dep_synth/lig_dom"/>
</dbReference>
<proteinExistence type="inferred from homology"/>
<dbReference type="InterPro" id="IPR045851">
    <property type="entry name" value="AMP-bd_C_sf"/>
</dbReference>
<feature type="transmembrane region" description="Helical" evidence="6">
    <location>
        <begin position="298"/>
        <end position="320"/>
    </location>
</feature>
<reference evidence="8" key="1">
    <citation type="submission" date="2022-12" db="EMBL/GenBank/DDBJ databases">
        <title>Bacterial isolates from different developmental stages of Nematostella vectensis.</title>
        <authorList>
            <person name="Fraune S."/>
        </authorList>
    </citation>
    <scope>NUCLEOTIDE SEQUENCE</scope>
    <source>
        <strain evidence="8">G21630-S1</strain>
    </source>
</reference>
<dbReference type="Pfam" id="PF00501">
    <property type="entry name" value="AMP-binding"/>
    <property type="match status" value="1"/>
</dbReference>
<dbReference type="InterPro" id="IPR020845">
    <property type="entry name" value="AMP-binding_CS"/>
</dbReference>
<keyword evidence="2" id="KW-0436">Ligase</keyword>
<evidence type="ECO:0000313" key="9">
    <source>
        <dbReference type="Proteomes" id="UP001069802"/>
    </source>
</evidence>
<feature type="transmembrane region" description="Helical" evidence="6">
    <location>
        <begin position="152"/>
        <end position="174"/>
    </location>
</feature>
<feature type="transmembrane region" description="Helical" evidence="6">
    <location>
        <begin position="408"/>
        <end position="427"/>
    </location>
</feature>
<keyword evidence="4 6" id="KW-1133">Transmembrane helix</keyword>